<organism evidence="1 2">
    <name type="scientific">Streptomyces fungicidicus</name>
    <dbReference type="NCBI Taxonomy" id="68203"/>
    <lineage>
        <taxon>Bacteria</taxon>
        <taxon>Bacillati</taxon>
        <taxon>Actinomycetota</taxon>
        <taxon>Actinomycetes</taxon>
        <taxon>Kitasatosporales</taxon>
        <taxon>Streptomycetaceae</taxon>
        <taxon>Streptomyces</taxon>
    </lineage>
</organism>
<proteinExistence type="predicted"/>
<dbReference type="AlphaFoldDB" id="A0A494V4I3"/>
<name>A0A494V4I3_9ACTN</name>
<dbReference type="EMBL" id="CP023407">
    <property type="protein sequence ID" value="AYL37278.1"/>
    <property type="molecule type" value="Genomic_DNA"/>
</dbReference>
<dbReference type="InterPro" id="IPR009241">
    <property type="entry name" value="HigB-like"/>
</dbReference>
<evidence type="ECO:0000313" key="2">
    <source>
        <dbReference type="Proteomes" id="UP000282170"/>
    </source>
</evidence>
<protein>
    <submittedName>
        <fullName evidence="1">Addiction module toxin RelE</fullName>
    </submittedName>
</protein>
<accession>A0A494V4I3</accession>
<reference evidence="1 2" key="1">
    <citation type="submission" date="2017-09" db="EMBL/GenBank/DDBJ databases">
        <authorList>
            <person name="Zhang H."/>
            <person name="Hu S."/>
            <person name="Xu J."/>
            <person name="He Z."/>
        </authorList>
    </citation>
    <scope>NUCLEOTIDE SEQUENCE [LARGE SCALE GENOMIC DNA]</scope>
    <source>
        <strain evidence="1 2">TXX3120</strain>
    </source>
</reference>
<dbReference type="RefSeq" id="WP_121546862.1">
    <property type="nucleotide sequence ID" value="NZ_CP023407.1"/>
</dbReference>
<dbReference type="Pfam" id="PF05973">
    <property type="entry name" value="Gp49"/>
    <property type="match status" value="1"/>
</dbReference>
<dbReference type="GeneID" id="93884876"/>
<dbReference type="Proteomes" id="UP000282170">
    <property type="component" value="Chromosome"/>
</dbReference>
<gene>
    <name evidence="1" type="ORF">CNQ36_18780</name>
</gene>
<evidence type="ECO:0000313" key="1">
    <source>
        <dbReference type="EMBL" id="AYL37278.1"/>
    </source>
</evidence>
<sequence length="130" mass="14468">MRSMNWEINLHPAVESWLLKLAEEDPAAADLIETAIDMLAVSGPSLGRPLVDRLSGCRTHNLKELRPGSSGRTEVRILFVFDPRREAIPLVAGDKAGRWRDWYRESVPLAEARYHEYLAAADEAGTDGNA</sequence>
<dbReference type="KEGG" id="sfug:CNQ36_18780"/>
<keyword evidence="2" id="KW-1185">Reference proteome</keyword>